<evidence type="ECO:0000313" key="13">
    <source>
        <dbReference type="EMBL" id="CAI8038386.1"/>
    </source>
</evidence>
<dbReference type="Proteomes" id="UP001174909">
    <property type="component" value="Unassembled WGS sequence"/>
</dbReference>
<evidence type="ECO:0000256" key="2">
    <source>
        <dbReference type="ARBA" id="ARBA00004496"/>
    </source>
</evidence>
<dbReference type="InterPro" id="IPR017932">
    <property type="entry name" value="GATase_2_dom"/>
</dbReference>
<dbReference type="EMBL" id="CASHTH010002987">
    <property type="protein sequence ID" value="CAI8038386.1"/>
    <property type="molecule type" value="Genomic_DNA"/>
</dbReference>
<dbReference type="PANTHER" id="PTHR10937:SF0">
    <property type="entry name" value="GLUTAMINE--FRUCTOSE-6-PHOSPHATE TRANSAMINASE (ISOMERIZING)"/>
    <property type="match status" value="1"/>
</dbReference>
<dbReference type="Pfam" id="PF13522">
    <property type="entry name" value="GATase_6"/>
    <property type="match status" value="1"/>
</dbReference>
<dbReference type="GO" id="GO:0005829">
    <property type="term" value="C:cytosol"/>
    <property type="evidence" value="ECO:0007669"/>
    <property type="project" value="TreeGrafter"/>
</dbReference>
<keyword evidence="7 13" id="KW-0032">Aminotransferase</keyword>
<evidence type="ECO:0000259" key="12">
    <source>
        <dbReference type="PROSITE" id="PS51464"/>
    </source>
</evidence>
<dbReference type="PROSITE" id="PS51278">
    <property type="entry name" value="GATASE_TYPE_2"/>
    <property type="match status" value="1"/>
</dbReference>
<dbReference type="FunFam" id="3.40.50.10490:FF:000002">
    <property type="entry name" value="Glutamine--fructose-6-phosphate aminotransferase [isomerizing]"/>
    <property type="match status" value="1"/>
</dbReference>
<dbReference type="InterPro" id="IPR001347">
    <property type="entry name" value="SIS_dom"/>
</dbReference>
<comment type="pathway">
    <text evidence="3">Nucleotide-sugar biosynthesis; UDP-N-acetyl-alpha-D-glucosamine biosynthesis; alpha-D-glucosamine 6-phosphate from D-fructose 6-phosphate: step 1/1.</text>
</comment>
<name>A0AA35T0E4_GEOBA</name>
<dbReference type="GO" id="GO:0006487">
    <property type="term" value="P:protein N-linked glycosylation"/>
    <property type="evidence" value="ECO:0007669"/>
    <property type="project" value="TreeGrafter"/>
</dbReference>
<dbReference type="InterPro" id="IPR035490">
    <property type="entry name" value="GlmS/FrlB_SIS"/>
</dbReference>
<evidence type="ECO:0000256" key="5">
    <source>
        <dbReference type="ARBA" id="ARBA00016090"/>
    </source>
</evidence>
<feature type="domain" description="Glutamine amidotransferase type-2" evidence="11">
    <location>
        <begin position="2"/>
        <end position="220"/>
    </location>
</feature>
<dbReference type="EC" id="2.6.1.16" evidence="4"/>
<evidence type="ECO:0000256" key="3">
    <source>
        <dbReference type="ARBA" id="ARBA00004775"/>
    </source>
</evidence>
<comment type="caution">
    <text evidence="13">The sequence shown here is derived from an EMBL/GenBank/DDBJ whole genome shotgun (WGS) entry which is preliminary data.</text>
</comment>
<sequence length="612" mass="66576">MCGIIGAVSNRDIVPTLVDSMRIMEYRGYDSAGIAVINSNGEFDRERCVGKVEKLVHSIQNGSSISGTTGIGHTRWATHGPANEANAHPLISSGRVAVVCNGIIENYEELRHQHLQEGSIYDSATDTEVILHELMKFLDDGLGFLDAVKETVKRLIGSYAFAALCISEPGKIIVAKRGCPLLIGFGDNETFIASDAIALAKIAKSIIVLENGDIAEISGVSETNIIDQFGEEVKRKDESILIQPKLVDLAHYSHYMQKEIFEQGSAVANTLEERITNNCMLEIETFGEEAVEIFNQVEAVRILACGTSYYAGMVARIWLESMGIPCEAEIASEFRYRNPVVPDNALVVAISQSGETADTLAALNQASKLGYKYSLAICNSPFSQMTRVTDLVLHTRAGPEISVASTKAFTTQLVSLLLLMIALAKRRGMTVDEEAEIVSELRALPSRIEALLQMDKDIAELSDYFADKEHTLFLGRGTHYPIALEGALKLKEISYIHADAYPAGELKHGPLALIDAKTPTIAVAPNNHLLAKLKANIQEVRARGGKLFVFSDSGTPIKSDELIEVIEVVKSGPFTSPIIHTIALQLLAYHVAVTKGNDVDNPRNLAKSVTVE</sequence>
<dbReference type="InterPro" id="IPR005855">
    <property type="entry name" value="GFAT"/>
</dbReference>
<dbReference type="Gene3D" id="3.40.50.10490">
    <property type="entry name" value="Glucose-6-phosphate isomerase like protein, domain 1"/>
    <property type="match status" value="2"/>
</dbReference>
<dbReference type="InterPro" id="IPR046348">
    <property type="entry name" value="SIS_dom_sf"/>
</dbReference>
<feature type="domain" description="SIS" evidence="12">
    <location>
        <begin position="461"/>
        <end position="602"/>
    </location>
</feature>
<dbReference type="FunFam" id="3.60.20.10:FF:000006">
    <property type="entry name" value="Glutamine--fructose-6-phosphate aminotransferase [isomerizing]"/>
    <property type="match status" value="1"/>
</dbReference>
<evidence type="ECO:0000313" key="14">
    <source>
        <dbReference type="Proteomes" id="UP001174909"/>
    </source>
</evidence>
<dbReference type="CDD" id="cd00714">
    <property type="entry name" value="GFAT"/>
    <property type="match status" value="1"/>
</dbReference>
<dbReference type="GO" id="GO:0006002">
    <property type="term" value="P:fructose 6-phosphate metabolic process"/>
    <property type="evidence" value="ECO:0007669"/>
    <property type="project" value="TreeGrafter"/>
</dbReference>
<dbReference type="Gene3D" id="3.60.20.10">
    <property type="entry name" value="Glutamine Phosphoribosylpyrophosphate, subunit 1, domain 1"/>
    <property type="match status" value="1"/>
</dbReference>
<dbReference type="InterPro" id="IPR029055">
    <property type="entry name" value="Ntn_hydrolases_N"/>
</dbReference>
<keyword evidence="6" id="KW-0963">Cytoplasm</keyword>
<evidence type="ECO:0000256" key="7">
    <source>
        <dbReference type="ARBA" id="ARBA00022576"/>
    </source>
</evidence>
<dbReference type="GO" id="GO:0046349">
    <property type="term" value="P:amino sugar biosynthetic process"/>
    <property type="evidence" value="ECO:0007669"/>
    <property type="project" value="UniProtKB-ARBA"/>
</dbReference>
<dbReference type="InterPro" id="IPR047084">
    <property type="entry name" value="GFAT_N"/>
</dbReference>
<comment type="catalytic activity">
    <reaction evidence="1">
        <text>D-fructose 6-phosphate + L-glutamine = D-glucosamine 6-phosphate + L-glutamate</text>
        <dbReference type="Rhea" id="RHEA:13237"/>
        <dbReference type="ChEBI" id="CHEBI:29985"/>
        <dbReference type="ChEBI" id="CHEBI:58359"/>
        <dbReference type="ChEBI" id="CHEBI:58725"/>
        <dbReference type="ChEBI" id="CHEBI:61527"/>
        <dbReference type="EC" id="2.6.1.16"/>
    </reaction>
</comment>
<proteinExistence type="inferred from homology"/>
<comment type="subcellular location">
    <subcellularLocation>
        <location evidence="2">Cytoplasm</location>
    </subcellularLocation>
</comment>
<keyword evidence="14" id="KW-1185">Reference proteome</keyword>
<protein>
    <recommendedName>
        <fullName evidence="5">Glutamine--fructose-6-phosphate aminotransferase [isomerizing]</fullName>
        <ecNumber evidence="4">2.6.1.16</ecNumber>
    </recommendedName>
</protein>
<dbReference type="GO" id="GO:0006047">
    <property type="term" value="P:UDP-N-acetylglucosamine metabolic process"/>
    <property type="evidence" value="ECO:0007669"/>
    <property type="project" value="TreeGrafter"/>
</dbReference>
<dbReference type="HAMAP" id="MF_00164">
    <property type="entry name" value="GlmS"/>
    <property type="match status" value="1"/>
</dbReference>
<feature type="domain" description="SIS" evidence="12">
    <location>
        <begin position="290"/>
        <end position="434"/>
    </location>
</feature>
<evidence type="ECO:0000256" key="8">
    <source>
        <dbReference type="ARBA" id="ARBA00022679"/>
    </source>
</evidence>
<evidence type="ECO:0000256" key="10">
    <source>
        <dbReference type="ARBA" id="ARBA00022962"/>
    </source>
</evidence>
<dbReference type="PROSITE" id="PS51464">
    <property type="entry name" value="SIS"/>
    <property type="match status" value="2"/>
</dbReference>
<evidence type="ECO:0000256" key="4">
    <source>
        <dbReference type="ARBA" id="ARBA00012916"/>
    </source>
</evidence>
<keyword evidence="8" id="KW-0808">Transferase</keyword>
<dbReference type="GO" id="GO:0097367">
    <property type="term" value="F:carbohydrate derivative binding"/>
    <property type="evidence" value="ECO:0007669"/>
    <property type="project" value="InterPro"/>
</dbReference>
<dbReference type="CDD" id="cd05008">
    <property type="entry name" value="SIS_GlmS_GlmD_1"/>
    <property type="match status" value="1"/>
</dbReference>
<gene>
    <name evidence="13" type="ORF">GBAR_LOCUS21402</name>
</gene>
<dbReference type="InterPro" id="IPR035466">
    <property type="entry name" value="GlmS/AgaS_SIS"/>
</dbReference>
<dbReference type="FunFam" id="3.40.50.10490:FF:000001">
    <property type="entry name" value="Glutamine--fructose-6-phosphate aminotransferase [isomerizing]"/>
    <property type="match status" value="1"/>
</dbReference>
<dbReference type="NCBIfam" id="NF001484">
    <property type="entry name" value="PRK00331.1"/>
    <property type="match status" value="1"/>
</dbReference>
<dbReference type="SUPFAM" id="SSF56235">
    <property type="entry name" value="N-terminal nucleophile aminohydrolases (Ntn hydrolases)"/>
    <property type="match status" value="1"/>
</dbReference>
<dbReference type="SUPFAM" id="SSF53697">
    <property type="entry name" value="SIS domain"/>
    <property type="match status" value="1"/>
</dbReference>
<dbReference type="CDD" id="cd05009">
    <property type="entry name" value="SIS_GlmS_GlmD_2"/>
    <property type="match status" value="1"/>
</dbReference>
<dbReference type="GO" id="GO:0004360">
    <property type="term" value="F:glutamine-fructose-6-phosphate transaminase (isomerizing) activity"/>
    <property type="evidence" value="ECO:0007669"/>
    <property type="project" value="UniProtKB-EC"/>
</dbReference>
<keyword evidence="10" id="KW-0315">Glutamine amidotransferase</keyword>
<organism evidence="13 14">
    <name type="scientific">Geodia barretti</name>
    <name type="common">Barrett's horny sponge</name>
    <dbReference type="NCBI Taxonomy" id="519541"/>
    <lineage>
        <taxon>Eukaryota</taxon>
        <taxon>Metazoa</taxon>
        <taxon>Porifera</taxon>
        <taxon>Demospongiae</taxon>
        <taxon>Heteroscleromorpha</taxon>
        <taxon>Tetractinellida</taxon>
        <taxon>Astrophorina</taxon>
        <taxon>Geodiidae</taxon>
        <taxon>Geodia</taxon>
    </lineage>
</organism>
<dbReference type="PANTHER" id="PTHR10937">
    <property type="entry name" value="GLUCOSAMINE--FRUCTOSE-6-PHOSPHATE AMINOTRANSFERASE, ISOMERIZING"/>
    <property type="match status" value="1"/>
</dbReference>
<keyword evidence="9" id="KW-0677">Repeat</keyword>
<evidence type="ECO:0000256" key="6">
    <source>
        <dbReference type="ARBA" id="ARBA00022490"/>
    </source>
</evidence>
<reference evidence="13" key="1">
    <citation type="submission" date="2023-03" db="EMBL/GenBank/DDBJ databases">
        <authorList>
            <person name="Steffen K."/>
            <person name="Cardenas P."/>
        </authorList>
    </citation>
    <scope>NUCLEOTIDE SEQUENCE</scope>
</reference>
<accession>A0AA35T0E4</accession>
<evidence type="ECO:0000259" key="11">
    <source>
        <dbReference type="PROSITE" id="PS51278"/>
    </source>
</evidence>
<evidence type="ECO:0000256" key="1">
    <source>
        <dbReference type="ARBA" id="ARBA00001031"/>
    </source>
</evidence>
<dbReference type="NCBIfam" id="TIGR01135">
    <property type="entry name" value="glmS"/>
    <property type="match status" value="1"/>
</dbReference>
<evidence type="ECO:0000256" key="9">
    <source>
        <dbReference type="ARBA" id="ARBA00022737"/>
    </source>
</evidence>
<dbReference type="Pfam" id="PF01380">
    <property type="entry name" value="SIS"/>
    <property type="match status" value="2"/>
</dbReference>
<dbReference type="AlphaFoldDB" id="A0AA35T0E4"/>